<dbReference type="GO" id="GO:0052381">
    <property type="term" value="F:tRNA dimethylallyltransferase activity"/>
    <property type="evidence" value="ECO:0007669"/>
    <property type="project" value="InterPro"/>
</dbReference>
<keyword evidence="6" id="KW-1133">Transmembrane helix</keyword>
<dbReference type="NCBIfam" id="TIGR00174">
    <property type="entry name" value="miaA"/>
    <property type="match status" value="1"/>
</dbReference>
<evidence type="ECO:0000259" key="7">
    <source>
        <dbReference type="Pfam" id="PF07766"/>
    </source>
</evidence>
<dbReference type="InterPro" id="IPR033122">
    <property type="entry name" value="LETM1-like_RBD"/>
</dbReference>
<dbReference type="GO" id="GO:0043022">
    <property type="term" value="F:ribosome binding"/>
    <property type="evidence" value="ECO:0007669"/>
    <property type="project" value="InterPro"/>
</dbReference>
<evidence type="ECO:0000256" key="6">
    <source>
        <dbReference type="SAM" id="Phobius"/>
    </source>
</evidence>
<dbReference type="Gene3D" id="1.10.20.140">
    <property type="match status" value="1"/>
</dbReference>
<dbReference type="WBParaSite" id="MCU_010335-RA">
    <property type="protein sequence ID" value="MCU_010335-RA"/>
    <property type="gene ID" value="MCU_010335"/>
</dbReference>
<keyword evidence="6" id="KW-0472">Membrane</keyword>
<dbReference type="Pfam" id="PF01715">
    <property type="entry name" value="IPPT"/>
    <property type="match status" value="1"/>
</dbReference>
<protein>
    <submittedName>
        <fullName evidence="8">LETM1 domain-containing protein</fullName>
    </submittedName>
</protein>
<dbReference type="GO" id="GO:0005739">
    <property type="term" value="C:mitochondrion"/>
    <property type="evidence" value="ECO:0007669"/>
    <property type="project" value="TreeGrafter"/>
</dbReference>
<accession>A0A5K3FT72</accession>
<dbReference type="Pfam" id="PF07766">
    <property type="entry name" value="LETM1_RBD"/>
    <property type="match status" value="1"/>
</dbReference>
<evidence type="ECO:0000256" key="3">
    <source>
        <dbReference type="ARBA" id="ARBA00022741"/>
    </source>
</evidence>
<dbReference type="Gene3D" id="3.40.50.300">
    <property type="entry name" value="P-loop containing nucleotide triphosphate hydrolases"/>
    <property type="match status" value="1"/>
</dbReference>
<keyword evidence="3 5" id="KW-0547">Nucleotide-binding</keyword>
<dbReference type="PANTHER" id="PTHR11088:SF89">
    <property type="entry name" value="TRNA DIMETHYLALLYLTRANSFERASE"/>
    <property type="match status" value="1"/>
</dbReference>
<evidence type="ECO:0000256" key="1">
    <source>
        <dbReference type="ARBA" id="ARBA00005842"/>
    </source>
</evidence>
<proteinExistence type="inferred from homology"/>
<dbReference type="InterPro" id="IPR018022">
    <property type="entry name" value="IPT"/>
</dbReference>
<dbReference type="GO" id="GO:0006400">
    <property type="term" value="P:tRNA modification"/>
    <property type="evidence" value="ECO:0007669"/>
    <property type="project" value="TreeGrafter"/>
</dbReference>
<reference evidence="8" key="1">
    <citation type="submission" date="2019-11" db="UniProtKB">
        <authorList>
            <consortium name="WormBaseParasite"/>
        </authorList>
    </citation>
    <scope>IDENTIFICATION</scope>
</reference>
<dbReference type="GO" id="GO:0005524">
    <property type="term" value="F:ATP binding"/>
    <property type="evidence" value="ECO:0007669"/>
    <property type="project" value="UniProtKB-KW"/>
</dbReference>
<comment type="similarity">
    <text evidence="1 5">Belongs to the IPP transferase family.</text>
</comment>
<organism evidence="8">
    <name type="scientific">Mesocestoides corti</name>
    <name type="common">Flatworm</name>
    <dbReference type="NCBI Taxonomy" id="53468"/>
    <lineage>
        <taxon>Eukaryota</taxon>
        <taxon>Metazoa</taxon>
        <taxon>Spiralia</taxon>
        <taxon>Lophotrochozoa</taxon>
        <taxon>Platyhelminthes</taxon>
        <taxon>Cestoda</taxon>
        <taxon>Eucestoda</taxon>
        <taxon>Cyclophyllidea</taxon>
        <taxon>Mesocestoididae</taxon>
        <taxon>Mesocestoides</taxon>
    </lineage>
</organism>
<dbReference type="InterPro" id="IPR039657">
    <property type="entry name" value="Dimethylallyltransferase"/>
</dbReference>
<dbReference type="InterPro" id="IPR027417">
    <property type="entry name" value="P-loop_NTPase"/>
</dbReference>
<evidence type="ECO:0000256" key="5">
    <source>
        <dbReference type="RuleBase" id="RU003785"/>
    </source>
</evidence>
<keyword evidence="2 5" id="KW-0808">Transferase</keyword>
<evidence type="ECO:0000256" key="4">
    <source>
        <dbReference type="ARBA" id="ARBA00022840"/>
    </source>
</evidence>
<dbReference type="HAMAP" id="MF_00185">
    <property type="entry name" value="IPP_trans"/>
    <property type="match status" value="1"/>
</dbReference>
<feature type="transmembrane region" description="Helical" evidence="6">
    <location>
        <begin position="470"/>
        <end position="497"/>
    </location>
</feature>
<name>A0A5K3FT72_MESCO</name>
<keyword evidence="6" id="KW-0812">Transmembrane</keyword>
<feature type="domain" description="Letm1 RBD" evidence="7">
    <location>
        <begin position="461"/>
        <end position="612"/>
    </location>
</feature>
<keyword evidence="4 5" id="KW-0067">ATP-binding</keyword>
<evidence type="ECO:0000313" key="8">
    <source>
        <dbReference type="WBParaSite" id="MCU_010335-RA"/>
    </source>
</evidence>
<dbReference type="PANTHER" id="PTHR11088">
    <property type="entry name" value="TRNA DIMETHYLALLYLTRANSFERASE"/>
    <property type="match status" value="1"/>
</dbReference>
<dbReference type="SUPFAM" id="SSF52540">
    <property type="entry name" value="P-loop containing nucleoside triphosphate hydrolases"/>
    <property type="match status" value="2"/>
</dbReference>
<evidence type="ECO:0000256" key="2">
    <source>
        <dbReference type="ARBA" id="ARBA00022679"/>
    </source>
</evidence>
<dbReference type="AlphaFoldDB" id="A0A5K3FT72"/>
<sequence>MGLRIDGLRRHFPVIAVCGATGTGKSKLAIDLALHLNGQVINADAVQLYRGLDIATNKVTECEKKGVTHHLLGFLDPAKGFVYNVHQYRRDCWRLIDDLKSRNVTPIVVGGTHYYIEAILWADFLQTQVNLYQGDFNKMATEPQRSWPEELLARLPKNPKDYYGILRNLDPDAAMRLHPNDTRKLQQALLRAFSHDTGNNSEPAATTSIIKRSFSPRYPPPDSVIIWLDCNPNVLGPRLDDRVSKMVEHGLIHELDDFLGTAARSLLPNVEDRCENESVSVETKKAIFQLANRGLLPSVGTEHWCRGVLQSIGFKEFEKYLQLSSSERDSASGQLMLTEAIEKVKAATRQYARRQLTWIKNRFIRRPAAGGIPVYRVDVTSVFTATSVDVADSIWTSRVLLPCLAAIRGEVSSPALVPEEFIEPVSLPADVSPVTPPPYICAACNGRVFVDFQQWQDHLNSRVPRDMIRLVPLLVAVALPGTIALLPFFFAFPHVLLTRAFWNERQRQVFDEADLRRRLIGPNAGLTNRLSEISDQKPLQRQISGDHSDVESAFYDRKLLKSTLNTLSKNETPSPEAVVQLIRLFDGPLNLNALDHRHITLLCGLHGIVSYRKPLRTALGYRRPFGDFLFSPINLSSRLTRLERRAQLIYAEDQDISLDLKKGKSIPHQEVMEVRFGVLFS</sequence>